<dbReference type="SUPFAM" id="SSF56784">
    <property type="entry name" value="HAD-like"/>
    <property type="match status" value="1"/>
</dbReference>
<feature type="compositionally biased region" description="Basic residues" evidence="1">
    <location>
        <begin position="339"/>
        <end position="352"/>
    </location>
</feature>
<dbReference type="Gene3D" id="3.40.50.1000">
    <property type="entry name" value="HAD superfamily/HAD-like"/>
    <property type="match status" value="1"/>
</dbReference>
<feature type="compositionally biased region" description="Basic and acidic residues" evidence="1">
    <location>
        <begin position="104"/>
        <end position="113"/>
    </location>
</feature>
<accession>A0A2P5D8T6</accession>
<feature type="compositionally biased region" description="Basic and acidic residues" evidence="1">
    <location>
        <begin position="212"/>
        <end position="223"/>
    </location>
</feature>
<dbReference type="InterPro" id="IPR013240">
    <property type="entry name" value="DNA-dir_RNA_pol1_su_RPA34"/>
</dbReference>
<feature type="region of interest" description="Disordered" evidence="1">
    <location>
        <begin position="1"/>
        <end position="372"/>
    </location>
</feature>
<sequence length="817" mass="90833">MDLDNALSGETSNYWEKKYERKRNNRSSFVPIREEATALESADNAITELLPTSKSKKQRKKGRRDDKTETDNTDHESASLESADNANTELLPTSKSKKQRKKRGGDSTEHESASLKSSVSKGDLHSASVAGTNGETSLERCTLESHSQSVGSGELVPTSEKKKKKKKSKSNEPKTNNTEHENLKGVTLKSAAEETEQLLLDGPHQTGLERTSNLERTTHHESASLKSSASKGDLHPEFVVGINGGTSSEKFPSESPVNSESVIGREVELTSGKKKKKKRSKSNNPEISNIKPENLNGAAMESTAKERAQQLEDGPGQSSVERTENLESPTPAADLSCSKVKKKRKRKRKQNKKNQLSEQNEHESNDKVNEFLQGTDMQNIVLDKTESFQPLVKASARTEPEAEHMDHTLQQNVGMLNQGVTDDKHSAEDFGNFVTEVVGLISADTLENPPATDEQNSFPGGVDTVSIKKHDDCTEVGHVLESSEIDTNKRKKRKRRSAKRKPSELGITLQPVEDNDVNGTSSGLLENIAASSLGIEAVSEQVVDILNEKDFSRSDIKPAPQERKKVSTCRNKSLNDASEVDVTVENYEQKNRGNLVREHDALGLDGNYHCKENGPSDLLKLDAVKIETIREEAPSSHYDEGKDRVHLEATTIEGNLSQLPRTLPERTLVARSQKQLLILDVNGLLVDFDQSHCTTTKFNTLENKNKPLVFKELRKLWEKLEPDLPWEKGEYDETNTLLLDDSPYKALRNPANTAIFPRPYRYGDRSDKSLGPGGDLRTYLEGLATTDNIQKYVECNPFGQEAITKSHKSWEFYSKLL</sequence>
<gene>
    <name evidence="2" type="ORF">TorRG33x02_258630</name>
</gene>
<dbReference type="InParanoid" id="A0A2P5D8T6"/>
<protein>
    <submittedName>
        <fullName evidence="2">FCP1 domain containing protein</fullName>
    </submittedName>
</protein>
<feature type="region of interest" description="Disordered" evidence="1">
    <location>
        <begin position="484"/>
        <end position="505"/>
    </location>
</feature>
<feature type="compositionally biased region" description="Basic and acidic residues" evidence="1">
    <location>
        <begin position="63"/>
        <end position="78"/>
    </location>
</feature>
<dbReference type="GO" id="GO:0003723">
    <property type="term" value="F:RNA binding"/>
    <property type="evidence" value="ECO:0007669"/>
    <property type="project" value="TreeGrafter"/>
</dbReference>
<evidence type="ECO:0000313" key="2">
    <source>
        <dbReference type="EMBL" id="PON69672.1"/>
    </source>
</evidence>
<feature type="compositionally biased region" description="Basic residues" evidence="1">
    <location>
        <begin position="272"/>
        <end position="281"/>
    </location>
</feature>
<dbReference type="GO" id="GO:0005736">
    <property type="term" value="C:RNA polymerase I complex"/>
    <property type="evidence" value="ECO:0007669"/>
    <property type="project" value="TreeGrafter"/>
</dbReference>
<evidence type="ECO:0000256" key="1">
    <source>
        <dbReference type="SAM" id="MobiDB-lite"/>
    </source>
</evidence>
<dbReference type="InterPro" id="IPR023214">
    <property type="entry name" value="HAD_sf"/>
</dbReference>
<proteinExistence type="predicted"/>
<dbReference type="STRING" id="63057.A0A2P5D8T6"/>
<dbReference type="GO" id="GO:0006360">
    <property type="term" value="P:transcription by RNA polymerase I"/>
    <property type="evidence" value="ECO:0007669"/>
    <property type="project" value="InterPro"/>
</dbReference>
<dbReference type="Proteomes" id="UP000237000">
    <property type="component" value="Unassembled WGS sequence"/>
</dbReference>
<name>A0A2P5D8T6_TREOI</name>
<comment type="caution">
    <text evidence="2">The sequence shown here is derived from an EMBL/GenBank/DDBJ whole genome shotgun (WGS) entry which is preliminary data.</text>
</comment>
<dbReference type="EMBL" id="JXTC01000287">
    <property type="protein sequence ID" value="PON69672.1"/>
    <property type="molecule type" value="Genomic_DNA"/>
</dbReference>
<keyword evidence="3" id="KW-1185">Reference proteome</keyword>
<reference evidence="3" key="1">
    <citation type="submission" date="2016-06" db="EMBL/GenBank/DDBJ databases">
        <title>Parallel loss of symbiosis genes in relatives of nitrogen-fixing non-legume Parasponia.</title>
        <authorList>
            <person name="Van Velzen R."/>
            <person name="Holmer R."/>
            <person name="Bu F."/>
            <person name="Rutten L."/>
            <person name="Van Zeijl A."/>
            <person name="Liu W."/>
            <person name="Santuari L."/>
            <person name="Cao Q."/>
            <person name="Sharma T."/>
            <person name="Shen D."/>
            <person name="Roswanjaya Y."/>
            <person name="Wardhani T."/>
            <person name="Kalhor M.S."/>
            <person name="Jansen J."/>
            <person name="Van den Hoogen J."/>
            <person name="Gungor B."/>
            <person name="Hartog M."/>
            <person name="Hontelez J."/>
            <person name="Verver J."/>
            <person name="Yang W.-C."/>
            <person name="Schijlen E."/>
            <person name="Repin R."/>
            <person name="Schilthuizen M."/>
            <person name="Schranz E."/>
            <person name="Heidstra R."/>
            <person name="Miyata K."/>
            <person name="Fedorova E."/>
            <person name="Kohlen W."/>
            <person name="Bisseling T."/>
            <person name="Smit S."/>
            <person name="Geurts R."/>
        </authorList>
    </citation>
    <scope>NUCLEOTIDE SEQUENCE [LARGE SCALE GENOMIC DNA]</scope>
    <source>
        <strain evidence="3">cv. RG33-2</strain>
    </source>
</reference>
<dbReference type="OrthoDB" id="1711508at2759"/>
<organism evidence="2 3">
    <name type="scientific">Trema orientale</name>
    <name type="common">Charcoal tree</name>
    <name type="synonym">Celtis orientalis</name>
    <dbReference type="NCBI Taxonomy" id="63057"/>
    <lineage>
        <taxon>Eukaryota</taxon>
        <taxon>Viridiplantae</taxon>
        <taxon>Streptophyta</taxon>
        <taxon>Embryophyta</taxon>
        <taxon>Tracheophyta</taxon>
        <taxon>Spermatophyta</taxon>
        <taxon>Magnoliopsida</taxon>
        <taxon>eudicotyledons</taxon>
        <taxon>Gunneridae</taxon>
        <taxon>Pentapetalae</taxon>
        <taxon>rosids</taxon>
        <taxon>fabids</taxon>
        <taxon>Rosales</taxon>
        <taxon>Cannabaceae</taxon>
        <taxon>Trema</taxon>
    </lineage>
</organism>
<dbReference type="AlphaFoldDB" id="A0A2P5D8T6"/>
<evidence type="ECO:0000313" key="3">
    <source>
        <dbReference type="Proteomes" id="UP000237000"/>
    </source>
</evidence>
<feature type="compositionally biased region" description="Basic and acidic residues" evidence="1">
    <location>
        <begin position="169"/>
        <end position="183"/>
    </location>
</feature>
<feature type="compositionally biased region" description="Basic residues" evidence="1">
    <location>
        <begin position="489"/>
        <end position="500"/>
    </location>
</feature>
<dbReference type="InterPro" id="IPR036412">
    <property type="entry name" value="HAD-like_sf"/>
</dbReference>
<feature type="compositionally biased region" description="Basic and acidic residues" evidence="1">
    <location>
        <begin position="359"/>
        <end position="369"/>
    </location>
</feature>
<dbReference type="PANTHER" id="PTHR15484">
    <property type="entry name" value="DNA-DIRECTED RNA POLYMERASE I SUBUNIT RPA34"/>
    <property type="match status" value="1"/>
</dbReference>
<feature type="compositionally biased region" description="Polar residues" evidence="1">
    <location>
        <begin position="79"/>
        <end position="93"/>
    </location>
</feature>
<dbReference type="PANTHER" id="PTHR15484:SF8">
    <property type="entry name" value="DNA-DIRECTED RNA POLYMERASE I SUBUNIT RPA34"/>
    <property type="match status" value="1"/>
</dbReference>
<feature type="compositionally biased region" description="Polar residues" evidence="1">
    <location>
        <begin position="245"/>
        <end position="261"/>
    </location>
</feature>